<evidence type="ECO:0000313" key="2">
    <source>
        <dbReference type="EMBL" id="KAF3164272.1"/>
    </source>
</evidence>
<feature type="compositionally biased region" description="Acidic residues" evidence="1">
    <location>
        <begin position="9"/>
        <end position="21"/>
    </location>
</feature>
<evidence type="ECO:0000313" key="3">
    <source>
        <dbReference type="Proteomes" id="UP000479691"/>
    </source>
</evidence>
<protein>
    <submittedName>
        <fullName evidence="2">Uncharacterized protein</fullName>
    </submittedName>
</protein>
<name>A0A7C8PA16_ORBOL</name>
<dbReference type="AlphaFoldDB" id="A0A7C8PA16"/>
<dbReference type="Proteomes" id="UP000479691">
    <property type="component" value="Unassembled WGS sequence"/>
</dbReference>
<dbReference type="EMBL" id="JAABOE010000115">
    <property type="protein sequence ID" value="KAF3164272.1"/>
    <property type="molecule type" value="Genomic_DNA"/>
</dbReference>
<feature type="compositionally biased region" description="Low complexity" evidence="1">
    <location>
        <begin position="30"/>
        <end position="43"/>
    </location>
</feature>
<evidence type="ECO:0000256" key="1">
    <source>
        <dbReference type="SAM" id="MobiDB-lite"/>
    </source>
</evidence>
<reference evidence="2 3" key="1">
    <citation type="submission" date="2019-06" db="EMBL/GenBank/DDBJ databases">
        <authorList>
            <person name="Palmer J.M."/>
        </authorList>
    </citation>
    <scope>NUCLEOTIDE SEQUENCE [LARGE SCALE GENOMIC DNA]</scope>
    <source>
        <strain evidence="2 3">TWF788</strain>
    </source>
</reference>
<feature type="region of interest" description="Disordered" evidence="1">
    <location>
        <begin position="65"/>
        <end position="118"/>
    </location>
</feature>
<gene>
    <name evidence="2" type="ORF">TWF788_001220</name>
</gene>
<comment type="caution">
    <text evidence="2">The sequence shown here is derived from an EMBL/GenBank/DDBJ whole genome shotgun (WGS) entry which is preliminary data.</text>
</comment>
<sequence length="118" mass="13652">MYIKTKGYDDDDDDDDDDAESDKDRDYYQENESSTKETTQTSQPRSLPRRIRCFWVVADIHRGTKSRFPSQSGSKAPSYGGLDKERQSDQTITWGSERFEKRGGGGDDDDMRFSRVLY</sequence>
<organism evidence="2 3">
    <name type="scientific">Orbilia oligospora</name>
    <name type="common">Nematode-trapping fungus</name>
    <name type="synonym">Arthrobotrys oligospora</name>
    <dbReference type="NCBI Taxonomy" id="2813651"/>
    <lineage>
        <taxon>Eukaryota</taxon>
        <taxon>Fungi</taxon>
        <taxon>Dikarya</taxon>
        <taxon>Ascomycota</taxon>
        <taxon>Pezizomycotina</taxon>
        <taxon>Orbiliomycetes</taxon>
        <taxon>Orbiliales</taxon>
        <taxon>Orbiliaceae</taxon>
        <taxon>Orbilia</taxon>
    </lineage>
</organism>
<proteinExistence type="predicted"/>
<accession>A0A7C8PA16</accession>
<feature type="region of interest" description="Disordered" evidence="1">
    <location>
        <begin position="1"/>
        <end position="46"/>
    </location>
</feature>